<dbReference type="Pfam" id="PF01814">
    <property type="entry name" value="Hemerythrin"/>
    <property type="match status" value="1"/>
</dbReference>
<evidence type="ECO:0000313" key="4">
    <source>
        <dbReference type="EMBL" id="KAF4729684.1"/>
    </source>
</evidence>
<protein>
    <recommendedName>
        <fullName evidence="3">Hemerythrin-like domain-containing protein</fullName>
    </recommendedName>
</protein>
<evidence type="ECO:0000256" key="2">
    <source>
        <dbReference type="SAM" id="MobiDB-lite"/>
    </source>
</evidence>
<sequence length="739" mass="81911">MGNYLWGPKKVASKDYFEEFIFGQNGVHHVIKRSFTIAASKKVAPAEADSFKQFVYLSAKFLLVHHLQEDEHIFPFYRKHLKDATALEGEVHEHEEVSRLLANLEENLKQDKISDAQKICAAIRDMMCDNVNGHLVREEKILTPEAFREHATEKEVRDLSTAIHGMIKDHMNKMDSLIFMIYNMNDAEKAFFDERMPWIMTYLIFPIAANKKPEVLHRGTISVSNGQKLILRDCEMDECRVSVGDGAELVLEGCKWKSGLRPAVHVCWSTAPEPVETPPRIEINDCHFSDMHSADLVPPVQQSAGLPPLAQQPADVLVERFYRTPQENAQTRAGNLPAVDAARANEGLANDEIISEMPARTVEGLVQGEEEVLPALAVSFQKEKLVAQAQAEVSGVLVRHSFGPVRMFGVRRSPANIYALKAGAALYAGRSASKEEPEEDSVVAEAPLKELDAFDELKRTEHVREDECGYVANRRAGGNRKMKIHLSSGELELEAFPSTDGVQQRNMPPDSVPTVELHHCSFTDIRGAAIVVAVHIRSSPAADQTDSSDKDSVYHFHLSTLMATDESSLSYERCPARFEVSFGGSKLLRPFSFSSWPPPSGEYLTPRRGSSGRGAQQVKAVVSADCSRLEIVCPPVAFSSRRKRAGKKASSSQVSVWMETLGLSDEDINALSREAIMSAFRKRSLSVHPDKRGALASPGGTPAADNSSPEDFISLVEARDGLLQCLASRRDTAKRSRRR</sequence>
<keyword evidence="1" id="KW-0175">Coiled coil</keyword>
<proteinExistence type="predicted"/>
<dbReference type="EMBL" id="JABANM010016297">
    <property type="protein sequence ID" value="KAF4729684.1"/>
    <property type="molecule type" value="Genomic_DNA"/>
</dbReference>
<dbReference type="Gene3D" id="1.20.120.520">
    <property type="entry name" value="nmb1532 protein domain like"/>
    <property type="match status" value="1"/>
</dbReference>
<dbReference type="AlphaFoldDB" id="A0A7J6S9P4"/>
<comment type="caution">
    <text evidence="4">The sequence shown here is derived from an EMBL/GenBank/DDBJ whole genome shotgun (WGS) entry which is preliminary data.</text>
</comment>
<organism evidence="4 5">
    <name type="scientific">Perkinsus olseni</name>
    <name type="common">Perkinsus atlanticus</name>
    <dbReference type="NCBI Taxonomy" id="32597"/>
    <lineage>
        <taxon>Eukaryota</taxon>
        <taxon>Sar</taxon>
        <taxon>Alveolata</taxon>
        <taxon>Perkinsozoa</taxon>
        <taxon>Perkinsea</taxon>
        <taxon>Perkinsida</taxon>
        <taxon>Perkinsidae</taxon>
        <taxon>Perkinsus</taxon>
    </lineage>
</organism>
<evidence type="ECO:0000313" key="5">
    <source>
        <dbReference type="Proteomes" id="UP000574390"/>
    </source>
</evidence>
<evidence type="ECO:0000256" key="1">
    <source>
        <dbReference type="SAM" id="Coils"/>
    </source>
</evidence>
<feature type="region of interest" description="Disordered" evidence="2">
    <location>
        <begin position="691"/>
        <end position="710"/>
    </location>
</feature>
<gene>
    <name evidence="4" type="ORF">FOZ62_025969</name>
</gene>
<dbReference type="InterPro" id="IPR012312">
    <property type="entry name" value="Hemerythrin-like"/>
</dbReference>
<feature type="domain" description="Hemerythrin-like" evidence="3">
    <location>
        <begin position="30"/>
        <end position="145"/>
    </location>
</feature>
<reference evidence="4 5" key="1">
    <citation type="submission" date="2020-04" db="EMBL/GenBank/DDBJ databases">
        <title>Perkinsus olseni comparative genomics.</title>
        <authorList>
            <person name="Bogema D.R."/>
        </authorList>
    </citation>
    <scope>NUCLEOTIDE SEQUENCE [LARGE SCALE GENOMIC DNA]</scope>
    <source>
        <strain evidence="4">ATCC PRA-205</strain>
    </source>
</reference>
<dbReference type="Proteomes" id="UP000574390">
    <property type="component" value="Unassembled WGS sequence"/>
</dbReference>
<evidence type="ECO:0000259" key="3">
    <source>
        <dbReference type="Pfam" id="PF01814"/>
    </source>
</evidence>
<name>A0A7J6S9P4_PEROL</name>
<accession>A0A7J6S9P4</accession>
<feature type="coiled-coil region" evidence="1">
    <location>
        <begin position="87"/>
        <end position="114"/>
    </location>
</feature>